<evidence type="ECO:0000256" key="1">
    <source>
        <dbReference type="SAM" id="MobiDB-lite"/>
    </source>
</evidence>
<dbReference type="InterPro" id="IPR030941">
    <property type="entry name" value="Predic_Ig_block"/>
</dbReference>
<feature type="chain" id="PRO_5016268800" evidence="2">
    <location>
        <begin position="28"/>
        <end position="753"/>
    </location>
</feature>
<dbReference type="AlphaFoldDB" id="A0A318U6A9"/>
<feature type="region of interest" description="Disordered" evidence="1">
    <location>
        <begin position="92"/>
        <end position="137"/>
    </location>
</feature>
<feature type="domain" description="Mycoplasma immunoglobulin binding protein arm" evidence="4">
    <location>
        <begin position="188"/>
        <end position="338"/>
    </location>
</feature>
<evidence type="ECO:0000256" key="2">
    <source>
        <dbReference type="SAM" id="SignalP"/>
    </source>
</evidence>
<sequence>MKIFKNKKTKILTLSLGLSLISAGAIAGFLFSFNHKNNLGINYQNFGSNTPEIFSNGVADIKNATISHTDRNLVEAKAPVVIEKEEPKIVPTEVAEPESVPVPKPSQPIIKPDPIPTPTLPTPKPTPQRDDSKKISKKTVTIHGVTVEVYAEEPKARILDQRDIDAGITNKNPFVSDLVGRIVSIEVTDELKSAVAKNLVKNEHPGLEKFQGMFLTDDIPLEIADIEKTNGAFNPDDYFKQNLHYWQRLMDKFIHLLKSPRVKEFLLPKAVAELENGKKFFSENTKYAWMIKNLDYSKFTTLSSNAQKYLKEGYTATAENAYINENGELDSYSYEPAPGYNKVTTLNEKLNRERRVFHMEGYFGRNPGQIADGEYPGWSKSDITTKYENDYDINKNDDIKVFELSKKSKDGKEEKAIAIEIDASNESGYKKTLDFINKLKANNIEITSYRIKNMGKKDPNQAFKEIMKALPNKLPHLELFFDQNATNTASLIELENKEIKELSLFTLGNIHLPQWSINPLALKGVKWINTLDYANNYGMHNAASRIVFDTIAFEETDIDKDKNDLEGKYKRINDGLRMAYYVRNNEKIFQGSFGSGTDPDHDEGGNSYPTRLDFSRAPSIKSLKGLVFKDVIKTSNKPRKLKNLKLYNNKSFFEISGDDLDNAQFDSVMAVGEQGPPPTIIEFSNGQQTNSIRIKGKNQLSSSAIDNLSVLFQLSRIPKNIQVEEGTYDLKKQLEGQGYTVTFSSVDSDDSFN</sequence>
<evidence type="ECO:0000313" key="6">
    <source>
        <dbReference type="EMBL" id="PYF43078.1"/>
    </source>
</evidence>
<dbReference type="InterPro" id="IPR030942">
    <property type="entry name" value="Mycoplas_M_dom"/>
</dbReference>
<dbReference type="EMBL" id="QKLP01000006">
    <property type="protein sequence ID" value="PYF43078.1"/>
    <property type="molecule type" value="Genomic_DNA"/>
</dbReference>
<feature type="domain" description="IgG-blocking virulence" evidence="3">
    <location>
        <begin position="344"/>
        <end position="537"/>
    </location>
</feature>
<evidence type="ECO:0000259" key="5">
    <source>
        <dbReference type="Pfam" id="PF26364"/>
    </source>
</evidence>
<name>A0A318U6A9_9BACT</name>
<feature type="domain" description="Mycoplasma immunoglobulin binding protein M2" evidence="5">
    <location>
        <begin position="548"/>
        <end position="741"/>
    </location>
</feature>
<accession>A0A318U6A9</accession>
<dbReference type="NCBIfam" id="TIGR04524">
    <property type="entry name" value="mycoplas_M_dom"/>
    <property type="match status" value="1"/>
</dbReference>
<evidence type="ECO:0000259" key="3">
    <source>
        <dbReference type="Pfam" id="PF26360"/>
    </source>
</evidence>
<dbReference type="InterPro" id="IPR058860">
    <property type="entry name" value="MIB_M2"/>
</dbReference>
<dbReference type="NCBIfam" id="TIGR04526">
    <property type="entry name" value="predic_Ig_block"/>
    <property type="match status" value="1"/>
</dbReference>
<evidence type="ECO:0000259" key="4">
    <source>
        <dbReference type="Pfam" id="PF26361"/>
    </source>
</evidence>
<organism evidence="6 7">
    <name type="scientific">Metamycoplasma alkalescens</name>
    <dbReference type="NCBI Taxonomy" id="45363"/>
    <lineage>
        <taxon>Bacteria</taxon>
        <taxon>Bacillati</taxon>
        <taxon>Mycoplasmatota</taxon>
        <taxon>Mycoplasmoidales</taxon>
        <taxon>Metamycoplasmataceae</taxon>
        <taxon>Metamycoplasma</taxon>
    </lineage>
</organism>
<reference evidence="6 7" key="1">
    <citation type="submission" date="2018-06" db="EMBL/GenBank/DDBJ databases">
        <title>Genomic Encyclopedia of Archaeal and Bacterial Type Strains, Phase II (KMG-II): from individual species to whole genera.</title>
        <authorList>
            <person name="Goeker M."/>
        </authorList>
    </citation>
    <scope>NUCLEOTIDE SEQUENCE [LARGE SCALE GENOMIC DNA]</scope>
    <source>
        <strain evidence="6 7">ATCC 29103</strain>
    </source>
</reference>
<comment type="caution">
    <text evidence="6">The sequence shown here is derived from an EMBL/GenBank/DDBJ whole genome shotgun (WGS) entry which is preliminary data.</text>
</comment>
<feature type="signal peptide" evidence="2">
    <location>
        <begin position="1"/>
        <end position="27"/>
    </location>
</feature>
<dbReference type="RefSeq" id="WP_110858323.1">
    <property type="nucleotide sequence ID" value="NZ_LS991949.1"/>
</dbReference>
<keyword evidence="2" id="KW-0732">Signal</keyword>
<proteinExistence type="predicted"/>
<feature type="compositionally biased region" description="Pro residues" evidence="1">
    <location>
        <begin position="100"/>
        <end position="126"/>
    </location>
</feature>
<dbReference type="Pfam" id="PF26361">
    <property type="entry name" value="MIB_arm"/>
    <property type="match status" value="1"/>
</dbReference>
<evidence type="ECO:0000313" key="7">
    <source>
        <dbReference type="Proteomes" id="UP000247715"/>
    </source>
</evidence>
<dbReference type="InterPro" id="IPR058861">
    <property type="entry name" value="MIB_arm"/>
</dbReference>
<dbReference type="Pfam" id="PF26360">
    <property type="entry name" value="MIB_M1"/>
    <property type="match status" value="1"/>
</dbReference>
<protein>
    <submittedName>
        <fullName evidence="6">Putative immunoglobulin-blocking virulence protein</fullName>
    </submittedName>
</protein>
<dbReference type="Pfam" id="PF26364">
    <property type="entry name" value="MIB_M2"/>
    <property type="match status" value="1"/>
</dbReference>
<dbReference type="Proteomes" id="UP000247715">
    <property type="component" value="Unassembled WGS sequence"/>
</dbReference>
<gene>
    <name evidence="6" type="ORF">BCF88_10657</name>
</gene>